<evidence type="ECO:0000256" key="1">
    <source>
        <dbReference type="SAM" id="Phobius"/>
    </source>
</evidence>
<dbReference type="Proteomes" id="UP001527882">
    <property type="component" value="Unassembled WGS sequence"/>
</dbReference>
<feature type="transmembrane region" description="Helical" evidence="1">
    <location>
        <begin position="77"/>
        <end position="94"/>
    </location>
</feature>
<dbReference type="RefSeq" id="WP_269882329.1">
    <property type="nucleotide sequence ID" value="NZ_JAQAGZ010000009.1"/>
</dbReference>
<name>A0ABT4QAU2_9BACL</name>
<proteinExistence type="predicted"/>
<feature type="transmembrane region" description="Helical" evidence="1">
    <location>
        <begin position="37"/>
        <end position="57"/>
    </location>
</feature>
<evidence type="ECO:0008006" key="4">
    <source>
        <dbReference type="Google" id="ProtNLM"/>
    </source>
</evidence>
<dbReference type="EMBL" id="JAQAGZ010000009">
    <property type="protein sequence ID" value="MCZ8513805.1"/>
    <property type="molecule type" value="Genomic_DNA"/>
</dbReference>
<feature type="transmembrane region" description="Helical" evidence="1">
    <location>
        <begin position="136"/>
        <end position="157"/>
    </location>
</feature>
<feature type="transmembrane region" description="Helical" evidence="1">
    <location>
        <begin position="13"/>
        <end position="30"/>
    </location>
</feature>
<feature type="transmembrane region" description="Helical" evidence="1">
    <location>
        <begin position="106"/>
        <end position="130"/>
    </location>
</feature>
<keyword evidence="1" id="KW-0812">Transmembrane</keyword>
<keyword evidence="1" id="KW-0472">Membrane</keyword>
<sequence>MIVYDNQFNGNEWSVIIGLSIGIIVVYLLPKRFPKQIATVFFLCGVFTGFFFDHTLSVQPVSFYDVNDVSLFEVMDFVSYWMYGPFSYLFFYAYEHFRVKPSFIPIYILIWSLIGMGMEGVAAILGIFHYTNGYKFWYSFLVYLLVQSLWMILYYRFRGRWQGEPGKQPQ</sequence>
<keyword evidence="3" id="KW-1185">Reference proteome</keyword>
<reference evidence="2 3" key="1">
    <citation type="submission" date="2022-12" db="EMBL/GenBank/DDBJ databases">
        <title>Draft genome sequence of Paenibacillus sp. dW9.</title>
        <authorList>
            <person name="Choi E.-W."/>
            <person name="Kim D.-U."/>
        </authorList>
    </citation>
    <scope>NUCLEOTIDE SEQUENCE [LARGE SCALE GENOMIC DNA]</scope>
    <source>
        <strain evidence="3">dW9</strain>
    </source>
</reference>
<gene>
    <name evidence="2" type="ORF">O9H85_15455</name>
</gene>
<evidence type="ECO:0000313" key="2">
    <source>
        <dbReference type="EMBL" id="MCZ8513805.1"/>
    </source>
</evidence>
<keyword evidence="1" id="KW-1133">Transmembrane helix</keyword>
<organism evidence="2 3">
    <name type="scientific">Paenibacillus gyeongsangnamensis</name>
    <dbReference type="NCBI Taxonomy" id="3388067"/>
    <lineage>
        <taxon>Bacteria</taxon>
        <taxon>Bacillati</taxon>
        <taxon>Bacillota</taxon>
        <taxon>Bacilli</taxon>
        <taxon>Bacillales</taxon>
        <taxon>Paenibacillaceae</taxon>
        <taxon>Paenibacillus</taxon>
    </lineage>
</organism>
<comment type="caution">
    <text evidence="2">The sequence shown here is derived from an EMBL/GenBank/DDBJ whole genome shotgun (WGS) entry which is preliminary data.</text>
</comment>
<protein>
    <recommendedName>
        <fullName evidence="4">DUF2878 domain-containing protein</fullName>
    </recommendedName>
</protein>
<accession>A0ABT4QAU2</accession>
<evidence type="ECO:0000313" key="3">
    <source>
        <dbReference type="Proteomes" id="UP001527882"/>
    </source>
</evidence>